<feature type="region of interest" description="Disordered" evidence="1">
    <location>
        <begin position="1"/>
        <end position="34"/>
    </location>
</feature>
<dbReference type="InterPro" id="IPR022357">
    <property type="entry name" value="MIP_CS"/>
</dbReference>
<accession>A0A4Q1SCW3</accession>
<gene>
    <name evidence="3" type="ORF">ESZ00_09500</name>
</gene>
<evidence type="ECO:0000259" key="2">
    <source>
        <dbReference type="Pfam" id="PF25183"/>
    </source>
</evidence>
<evidence type="ECO:0000313" key="3">
    <source>
        <dbReference type="EMBL" id="RXS94871.1"/>
    </source>
</evidence>
<dbReference type="EMBL" id="SDMK01000002">
    <property type="protein sequence ID" value="RXS94871.1"/>
    <property type="molecule type" value="Genomic_DNA"/>
</dbReference>
<dbReference type="PROSITE" id="PS00221">
    <property type="entry name" value="MIP"/>
    <property type="match status" value="1"/>
</dbReference>
<dbReference type="AlphaFoldDB" id="A0A4Q1SCW3"/>
<name>A0A4Q1SCW3_9BACT</name>
<dbReference type="Pfam" id="PF25183">
    <property type="entry name" value="OMP_b-brl_4"/>
    <property type="match status" value="1"/>
</dbReference>
<reference evidence="3 4" key="1">
    <citation type="journal article" date="2016" name="Int. J. Syst. Evol. Microbiol.">
        <title>Acidipila dinghuensis sp. nov., an acidobacterium isolated from forest soil.</title>
        <authorList>
            <person name="Jiang Y.W."/>
            <person name="Wang J."/>
            <person name="Chen M.H."/>
            <person name="Lv Y.Y."/>
            <person name="Qiu L.H."/>
        </authorList>
    </citation>
    <scope>NUCLEOTIDE SEQUENCE [LARGE SCALE GENOMIC DNA]</scope>
    <source>
        <strain evidence="3 4">DHOF10</strain>
    </source>
</reference>
<proteinExistence type="predicted"/>
<evidence type="ECO:0000256" key="1">
    <source>
        <dbReference type="SAM" id="MobiDB-lite"/>
    </source>
</evidence>
<feature type="domain" description="TonB-dependent transporter Oar-like beta-barrel" evidence="2">
    <location>
        <begin position="13"/>
        <end position="207"/>
    </location>
</feature>
<organism evidence="3 4">
    <name type="scientific">Silvibacterium dinghuense</name>
    <dbReference type="NCBI Taxonomy" id="1560006"/>
    <lineage>
        <taxon>Bacteria</taxon>
        <taxon>Pseudomonadati</taxon>
        <taxon>Acidobacteriota</taxon>
        <taxon>Terriglobia</taxon>
        <taxon>Terriglobales</taxon>
        <taxon>Acidobacteriaceae</taxon>
        <taxon>Silvibacterium</taxon>
    </lineage>
</organism>
<keyword evidence="4" id="KW-1185">Reference proteome</keyword>
<protein>
    <recommendedName>
        <fullName evidence="2">TonB-dependent transporter Oar-like beta-barrel domain-containing protein</fullName>
    </recommendedName>
</protein>
<dbReference type="InterPro" id="IPR057601">
    <property type="entry name" value="Oar-like_b-barrel"/>
</dbReference>
<comment type="caution">
    <text evidence="3">The sequence shown here is derived from an EMBL/GenBank/DDBJ whole genome shotgun (WGS) entry which is preliminary data.</text>
</comment>
<sequence>MTNVQPGNPGTNGAGIGYDEAASPQNPHNLRGDYGAPDFDRRHVFTSVWAYQLPFFLHSDSIFRREVLSGWGTSGLAVAESGFALNPAVSVSDVGLATHPNLVGPANSTGSGKPGTGTTFINPNAFQSPAFGYFGNASPGVVRGPKDVTFNVAADKNFPITEKVIAKLRVEAFNVFNHPNTIVNSTWSGASGGTFGQVIGSGDQRMMEFSGRLSF</sequence>
<evidence type="ECO:0000313" key="4">
    <source>
        <dbReference type="Proteomes" id="UP000290253"/>
    </source>
</evidence>
<dbReference type="Proteomes" id="UP000290253">
    <property type="component" value="Unassembled WGS sequence"/>
</dbReference>